<feature type="domain" description="HTH tetR-type" evidence="6">
    <location>
        <begin position="22"/>
        <end position="82"/>
    </location>
</feature>
<name>A0A842I1B3_9SPHN</name>
<dbReference type="InterPro" id="IPR050109">
    <property type="entry name" value="HTH-type_TetR-like_transc_reg"/>
</dbReference>
<dbReference type="InterPro" id="IPR009057">
    <property type="entry name" value="Homeodomain-like_sf"/>
</dbReference>
<keyword evidence="2" id="KW-0805">Transcription regulation</keyword>
<dbReference type="EMBL" id="JACJVJ010000003">
    <property type="protein sequence ID" value="MBC2778935.1"/>
    <property type="molecule type" value="Genomic_DNA"/>
</dbReference>
<keyword evidence="3 5" id="KW-0238">DNA-binding</keyword>
<keyword evidence="4" id="KW-0804">Transcription</keyword>
<dbReference type="SUPFAM" id="SSF46689">
    <property type="entry name" value="Homeodomain-like"/>
    <property type="match status" value="1"/>
</dbReference>
<evidence type="ECO:0000313" key="8">
    <source>
        <dbReference type="Proteomes" id="UP000564378"/>
    </source>
</evidence>
<keyword evidence="8" id="KW-1185">Reference proteome</keyword>
<dbReference type="GO" id="GO:0000976">
    <property type="term" value="F:transcription cis-regulatory region binding"/>
    <property type="evidence" value="ECO:0007669"/>
    <property type="project" value="TreeGrafter"/>
</dbReference>
<comment type="caution">
    <text evidence="7">The sequence shown here is derived from an EMBL/GenBank/DDBJ whole genome shotgun (WGS) entry which is preliminary data.</text>
</comment>
<feature type="DNA-binding region" description="H-T-H motif" evidence="5">
    <location>
        <begin position="45"/>
        <end position="64"/>
    </location>
</feature>
<gene>
    <name evidence="7" type="ORF">H6P80_15025</name>
</gene>
<dbReference type="AlphaFoldDB" id="A0A842I1B3"/>
<organism evidence="7 8">
    <name type="scientific">Parasphingopyxis marina</name>
    <dbReference type="NCBI Taxonomy" id="2761622"/>
    <lineage>
        <taxon>Bacteria</taxon>
        <taxon>Pseudomonadati</taxon>
        <taxon>Pseudomonadota</taxon>
        <taxon>Alphaproteobacteria</taxon>
        <taxon>Sphingomonadales</taxon>
        <taxon>Sphingomonadaceae</taxon>
        <taxon>Parasphingopyxis</taxon>
    </lineage>
</organism>
<dbReference type="PROSITE" id="PS50977">
    <property type="entry name" value="HTH_TETR_2"/>
    <property type="match status" value="1"/>
</dbReference>
<evidence type="ECO:0000256" key="4">
    <source>
        <dbReference type="ARBA" id="ARBA00023163"/>
    </source>
</evidence>
<dbReference type="Gene3D" id="1.10.357.10">
    <property type="entry name" value="Tetracycline Repressor, domain 2"/>
    <property type="match status" value="1"/>
</dbReference>
<keyword evidence="1" id="KW-0678">Repressor</keyword>
<dbReference type="PROSITE" id="PS01081">
    <property type="entry name" value="HTH_TETR_1"/>
    <property type="match status" value="1"/>
</dbReference>
<protein>
    <submittedName>
        <fullName evidence="7">TetR/AcrR family transcriptional regulator</fullName>
    </submittedName>
</protein>
<dbReference type="Pfam" id="PF00440">
    <property type="entry name" value="TetR_N"/>
    <property type="match status" value="1"/>
</dbReference>
<dbReference type="SUPFAM" id="SSF48498">
    <property type="entry name" value="Tetracyclin repressor-like, C-terminal domain"/>
    <property type="match status" value="1"/>
</dbReference>
<dbReference type="Proteomes" id="UP000564378">
    <property type="component" value="Unassembled WGS sequence"/>
</dbReference>
<dbReference type="InterPro" id="IPR023772">
    <property type="entry name" value="DNA-bd_HTH_TetR-type_CS"/>
</dbReference>
<dbReference type="PRINTS" id="PR00455">
    <property type="entry name" value="HTHTETR"/>
</dbReference>
<reference evidence="7 8" key="1">
    <citation type="submission" date="2020-08" db="EMBL/GenBank/DDBJ databases">
        <title>Draft genome sequence of Parasphingopyxis sp. GrpM-11.</title>
        <authorList>
            <person name="Oh J."/>
            <person name="Roh D.-H."/>
        </authorList>
    </citation>
    <scope>NUCLEOTIDE SEQUENCE [LARGE SCALE GENOMIC DNA]</scope>
    <source>
        <strain evidence="7 8">GrpM-11</strain>
    </source>
</reference>
<accession>A0A842I1B3</accession>
<dbReference type="PANTHER" id="PTHR30055">
    <property type="entry name" value="HTH-TYPE TRANSCRIPTIONAL REGULATOR RUTR"/>
    <property type="match status" value="1"/>
</dbReference>
<evidence type="ECO:0000256" key="5">
    <source>
        <dbReference type="PROSITE-ProRule" id="PRU00335"/>
    </source>
</evidence>
<evidence type="ECO:0000256" key="2">
    <source>
        <dbReference type="ARBA" id="ARBA00023015"/>
    </source>
</evidence>
<dbReference type="InterPro" id="IPR001647">
    <property type="entry name" value="HTH_TetR"/>
</dbReference>
<dbReference type="InterPro" id="IPR036271">
    <property type="entry name" value="Tet_transcr_reg_TetR-rel_C_sf"/>
</dbReference>
<evidence type="ECO:0000313" key="7">
    <source>
        <dbReference type="EMBL" id="MBC2778935.1"/>
    </source>
</evidence>
<sequence length="216" mass="24287">MTKNAPKRAWGTAIQNRDEQFEMKRQVVLRTAARTYSKRGFHETTLAEIAEELNISKPTLYYYFRSKDDILFECHRIAIEAITDDATPLPGPDEANGRERLEEFLKRYVRMVVDDFGTCLVMTGVSALEPENQGTVVEGRRRINDALVDILEDGRKDGTLQCDSPKVTAMFIFGAMNWLPQWYHSDGSLGVEEVTAQLIGFVMAGIETSGSLSPDS</sequence>
<evidence type="ECO:0000256" key="1">
    <source>
        <dbReference type="ARBA" id="ARBA00022491"/>
    </source>
</evidence>
<dbReference type="Pfam" id="PF17932">
    <property type="entry name" value="TetR_C_24"/>
    <property type="match status" value="1"/>
</dbReference>
<dbReference type="PANTHER" id="PTHR30055:SF175">
    <property type="entry name" value="HTH-TYPE TRANSCRIPTIONAL REPRESSOR KSTR2"/>
    <property type="match status" value="1"/>
</dbReference>
<evidence type="ECO:0000259" key="6">
    <source>
        <dbReference type="PROSITE" id="PS50977"/>
    </source>
</evidence>
<evidence type="ECO:0000256" key="3">
    <source>
        <dbReference type="ARBA" id="ARBA00023125"/>
    </source>
</evidence>
<dbReference type="InterPro" id="IPR041490">
    <property type="entry name" value="KstR2_TetR_C"/>
</dbReference>
<dbReference type="RefSeq" id="WP_185802241.1">
    <property type="nucleotide sequence ID" value="NZ_JACJVJ010000003.1"/>
</dbReference>
<dbReference type="GO" id="GO:0003700">
    <property type="term" value="F:DNA-binding transcription factor activity"/>
    <property type="evidence" value="ECO:0007669"/>
    <property type="project" value="TreeGrafter"/>
</dbReference>
<dbReference type="Gene3D" id="1.10.10.60">
    <property type="entry name" value="Homeodomain-like"/>
    <property type="match status" value="1"/>
</dbReference>
<proteinExistence type="predicted"/>